<evidence type="ECO:0000313" key="3">
    <source>
        <dbReference type="Proteomes" id="UP000054538"/>
    </source>
</evidence>
<keyword evidence="1" id="KW-0472">Membrane</keyword>
<evidence type="ECO:0008006" key="4">
    <source>
        <dbReference type="Google" id="ProtNLM"/>
    </source>
</evidence>
<feature type="transmembrane region" description="Helical" evidence="1">
    <location>
        <begin position="68"/>
        <end position="89"/>
    </location>
</feature>
<evidence type="ECO:0000256" key="1">
    <source>
        <dbReference type="SAM" id="Phobius"/>
    </source>
</evidence>
<accession>A0A0D0E860</accession>
<feature type="transmembrane region" description="Helical" evidence="1">
    <location>
        <begin position="115"/>
        <end position="134"/>
    </location>
</feature>
<reference evidence="3" key="2">
    <citation type="submission" date="2015-01" db="EMBL/GenBank/DDBJ databases">
        <title>Evolutionary Origins and Diversification of the Mycorrhizal Mutualists.</title>
        <authorList>
            <consortium name="DOE Joint Genome Institute"/>
            <consortium name="Mycorrhizal Genomics Consortium"/>
            <person name="Kohler A."/>
            <person name="Kuo A."/>
            <person name="Nagy L.G."/>
            <person name="Floudas D."/>
            <person name="Copeland A."/>
            <person name="Barry K.W."/>
            <person name="Cichocki N."/>
            <person name="Veneault-Fourrey C."/>
            <person name="LaButti K."/>
            <person name="Lindquist E.A."/>
            <person name="Lipzen A."/>
            <person name="Lundell T."/>
            <person name="Morin E."/>
            <person name="Murat C."/>
            <person name="Riley R."/>
            <person name="Ohm R."/>
            <person name="Sun H."/>
            <person name="Tunlid A."/>
            <person name="Henrissat B."/>
            <person name="Grigoriev I.V."/>
            <person name="Hibbett D.S."/>
            <person name="Martin F."/>
        </authorList>
    </citation>
    <scope>NUCLEOTIDE SEQUENCE [LARGE SCALE GENOMIC DNA]</scope>
    <source>
        <strain evidence="3">Ve08.2h10</strain>
    </source>
</reference>
<name>A0A0D0E860_9AGAM</name>
<proteinExistence type="predicted"/>
<organism evidence="2 3">
    <name type="scientific">Paxillus rubicundulus Ve08.2h10</name>
    <dbReference type="NCBI Taxonomy" id="930991"/>
    <lineage>
        <taxon>Eukaryota</taxon>
        <taxon>Fungi</taxon>
        <taxon>Dikarya</taxon>
        <taxon>Basidiomycota</taxon>
        <taxon>Agaricomycotina</taxon>
        <taxon>Agaricomycetes</taxon>
        <taxon>Agaricomycetidae</taxon>
        <taxon>Boletales</taxon>
        <taxon>Paxilineae</taxon>
        <taxon>Paxillaceae</taxon>
        <taxon>Paxillus</taxon>
    </lineage>
</organism>
<dbReference type="STRING" id="930991.A0A0D0E860"/>
<sequence length="223" mass="24982">MYLFLRHIHLIIQGAYTLSISHLTSGYASASTCRLSSAFGVVMIQISHTCVEYLLATRAYALFNKNRYVAILLTLLIASEFVNMCISVSEMASGVPFETVCVIILVPKKTITSGIIVPITQTTLVGSIIFKSILARHSGWGRTPLVSLLIREGLATYLLMIILFGFAAIWSLREDERAISLVFWSMSMMSICGCRLLINIERLTRKHERDIPPIFTTQIEIFE</sequence>
<keyword evidence="1" id="KW-1133">Transmembrane helix</keyword>
<keyword evidence="1" id="KW-0812">Transmembrane</keyword>
<keyword evidence="3" id="KW-1185">Reference proteome</keyword>
<dbReference type="HOGENOM" id="CLU_035509_10_5_1"/>
<dbReference type="InParanoid" id="A0A0D0E860"/>
<dbReference type="AlphaFoldDB" id="A0A0D0E860"/>
<reference evidence="2 3" key="1">
    <citation type="submission" date="2014-04" db="EMBL/GenBank/DDBJ databases">
        <authorList>
            <consortium name="DOE Joint Genome Institute"/>
            <person name="Kuo A."/>
            <person name="Kohler A."/>
            <person name="Jargeat P."/>
            <person name="Nagy L.G."/>
            <person name="Floudas D."/>
            <person name="Copeland A."/>
            <person name="Barry K.W."/>
            <person name="Cichocki N."/>
            <person name="Veneault-Fourrey C."/>
            <person name="LaButti K."/>
            <person name="Lindquist E.A."/>
            <person name="Lipzen A."/>
            <person name="Lundell T."/>
            <person name="Morin E."/>
            <person name="Murat C."/>
            <person name="Sun H."/>
            <person name="Tunlid A."/>
            <person name="Henrissat B."/>
            <person name="Grigoriev I.V."/>
            <person name="Hibbett D.S."/>
            <person name="Martin F."/>
            <person name="Nordberg H.P."/>
            <person name="Cantor M.N."/>
            <person name="Hua S.X."/>
        </authorList>
    </citation>
    <scope>NUCLEOTIDE SEQUENCE [LARGE SCALE GENOMIC DNA]</scope>
    <source>
        <strain evidence="2 3">Ve08.2h10</strain>
    </source>
</reference>
<protein>
    <recommendedName>
        <fullName evidence="4">Chitin synthase export chaperone</fullName>
    </recommendedName>
</protein>
<dbReference type="EMBL" id="KN825093">
    <property type="protein sequence ID" value="KIK94645.1"/>
    <property type="molecule type" value="Genomic_DNA"/>
</dbReference>
<dbReference type="Proteomes" id="UP000054538">
    <property type="component" value="Unassembled WGS sequence"/>
</dbReference>
<feature type="transmembrane region" description="Helical" evidence="1">
    <location>
        <begin position="178"/>
        <end position="198"/>
    </location>
</feature>
<feature type="transmembrane region" description="Helical" evidence="1">
    <location>
        <begin position="154"/>
        <end position="172"/>
    </location>
</feature>
<dbReference type="OrthoDB" id="2637653at2759"/>
<gene>
    <name evidence="2" type="ORF">PAXRUDRAFT_142430</name>
</gene>
<evidence type="ECO:0000313" key="2">
    <source>
        <dbReference type="EMBL" id="KIK94645.1"/>
    </source>
</evidence>